<dbReference type="AlphaFoldDB" id="A0AA35NYL2"/>
<sequence>MARARLRRVCLGGGSRARPFSFLPFPAPPINWRGGFRFTLRSPPPRALRPMIDAAPRPMRSPAWGGLPPVLPMACSERRRFGCACWAKVGVRCAPLAAGGWRLWNARSRSCCCCCCRFGVPEEKQRRRRLPGRGLFISLFCLERGGSAAAARLPWAAPAPAGVCDSPAQPPRPAGSEGWSGGKKSDSLNLI</sequence>
<feature type="region of interest" description="Disordered" evidence="1">
    <location>
        <begin position="164"/>
        <end position="191"/>
    </location>
</feature>
<dbReference type="Proteomes" id="UP001178461">
    <property type="component" value="Chromosome 3"/>
</dbReference>
<proteinExistence type="predicted"/>
<name>A0AA35NYL2_9SAUR</name>
<evidence type="ECO:0000313" key="3">
    <source>
        <dbReference type="Proteomes" id="UP001178461"/>
    </source>
</evidence>
<evidence type="ECO:0000256" key="1">
    <source>
        <dbReference type="SAM" id="MobiDB-lite"/>
    </source>
</evidence>
<accession>A0AA35NYL2</accession>
<gene>
    <name evidence="2" type="ORF">PODLI_1B040487</name>
</gene>
<protein>
    <submittedName>
        <fullName evidence="2">Uncharacterized protein</fullName>
    </submittedName>
</protein>
<evidence type="ECO:0000313" key="2">
    <source>
        <dbReference type="EMBL" id="CAI5769106.1"/>
    </source>
</evidence>
<organism evidence="2 3">
    <name type="scientific">Podarcis lilfordi</name>
    <name type="common">Lilford's wall lizard</name>
    <dbReference type="NCBI Taxonomy" id="74358"/>
    <lineage>
        <taxon>Eukaryota</taxon>
        <taxon>Metazoa</taxon>
        <taxon>Chordata</taxon>
        <taxon>Craniata</taxon>
        <taxon>Vertebrata</taxon>
        <taxon>Euteleostomi</taxon>
        <taxon>Lepidosauria</taxon>
        <taxon>Squamata</taxon>
        <taxon>Bifurcata</taxon>
        <taxon>Unidentata</taxon>
        <taxon>Episquamata</taxon>
        <taxon>Laterata</taxon>
        <taxon>Lacertibaenia</taxon>
        <taxon>Lacertidae</taxon>
        <taxon>Podarcis</taxon>
    </lineage>
</organism>
<dbReference type="EMBL" id="OX395128">
    <property type="protein sequence ID" value="CAI5769106.1"/>
    <property type="molecule type" value="Genomic_DNA"/>
</dbReference>
<reference evidence="2" key="1">
    <citation type="submission" date="2022-12" db="EMBL/GenBank/DDBJ databases">
        <authorList>
            <person name="Alioto T."/>
            <person name="Alioto T."/>
            <person name="Gomez Garrido J."/>
        </authorList>
    </citation>
    <scope>NUCLEOTIDE SEQUENCE</scope>
</reference>
<keyword evidence="3" id="KW-1185">Reference proteome</keyword>